<dbReference type="InterPro" id="IPR050091">
    <property type="entry name" value="PKS_NRPS_Biosynth_Enz"/>
</dbReference>
<dbReference type="PROSITE" id="PS00606">
    <property type="entry name" value="KS3_1"/>
    <property type="match status" value="1"/>
</dbReference>
<accession>A0A7R7HZC4</accession>
<name>A0A7R7HZC4_9ACTN</name>
<feature type="compositionally biased region" description="Basic and acidic residues" evidence="5">
    <location>
        <begin position="441"/>
        <end position="456"/>
    </location>
</feature>
<dbReference type="GO" id="GO:0004315">
    <property type="term" value="F:3-oxoacyl-[acyl-carrier-protein] synthase activity"/>
    <property type="evidence" value="ECO:0007669"/>
    <property type="project" value="InterPro"/>
</dbReference>
<dbReference type="GO" id="GO:0005737">
    <property type="term" value="C:cytoplasm"/>
    <property type="evidence" value="ECO:0007669"/>
    <property type="project" value="TreeGrafter"/>
</dbReference>
<proteinExistence type="inferred from homology"/>
<organism evidence="7 8">
    <name type="scientific">Actinocatenispora thailandica</name>
    <dbReference type="NCBI Taxonomy" id="227318"/>
    <lineage>
        <taxon>Bacteria</taxon>
        <taxon>Bacillati</taxon>
        <taxon>Actinomycetota</taxon>
        <taxon>Actinomycetes</taxon>
        <taxon>Micromonosporales</taxon>
        <taxon>Micromonosporaceae</taxon>
        <taxon>Actinocatenispora</taxon>
    </lineage>
</organism>
<dbReference type="PANTHER" id="PTHR43775:SF37">
    <property type="entry name" value="SI:DKEY-61P9.11"/>
    <property type="match status" value="1"/>
</dbReference>
<dbReference type="EMBL" id="AP023355">
    <property type="protein sequence ID" value="BCJ37371.1"/>
    <property type="molecule type" value="Genomic_DNA"/>
</dbReference>
<keyword evidence="8" id="KW-1185">Reference proteome</keyword>
<dbReference type="InterPro" id="IPR020841">
    <property type="entry name" value="PKS_Beta-ketoAc_synthase_dom"/>
</dbReference>
<gene>
    <name evidence="7" type="ORF">Athai_48740</name>
</gene>
<evidence type="ECO:0000256" key="3">
    <source>
        <dbReference type="ARBA" id="ARBA00022679"/>
    </source>
</evidence>
<dbReference type="GO" id="GO:0005886">
    <property type="term" value="C:plasma membrane"/>
    <property type="evidence" value="ECO:0007669"/>
    <property type="project" value="TreeGrafter"/>
</dbReference>
<dbReference type="Proteomes" id="UP000611640">
    <property type="component" value="Chromosome"/>
</dbReference>
<dbReference type="KEGG" id="atl:Athai_48740"/>
<dbReference type="RefSeq" id="WP_203963592.1">
    <property type="nucleotide sequence ID" value="NZ_AP023355.1"/>
</dbReference>
<dbReference type="InterPro" id="IPR014030">
    <property type="entry name" value="Ketoacyl_synth_N"/>
</dbReference>
<evidence type="ECO:0000313" key="8">
    <source>
        <dbReference type="Proteomes" id="UP000611640"/>
    </source>
</evidence>
<evidence type="ECO:0000256" key="5">
    <source>
        <dbReference type="SAM" id="MobiDB-lite"/>
    </source>
</evidence>
<keyword evidence="2" id="KW-0597">Phosphoprotein</keyword>
<dbReference type="CDD" id="cd00833">
    <property type="entry name" value="PKS"/>
    <property type="match status" value="1"/>
</dbReference>
<dbReference type="GO" id="GO:0006633">
    <property type="term" value="P:fatty acid biosynthetic process"/>
    <property type="evidence" value="ECO:0007669"/>
    <property type="project" value="InterPro"/>
</dbReference>
<evidence type="ECO:0000256" key="2">
    <source>
        <dbReference type="ARBA" id="ARBA00022553"/>
    </source>
</evidence>
<feature type="domain" description="Ketosynthase family 3 (KS3)" evidence="6">
    <location>
        <begin position="2"/>
        <end position="419"/>
    </location>
</feature>
<evidence type="ECO:0000256" key="4">
    <source>
        <dbReference type="RuleBase" id="RU003694"/>
    </source>
</evidence>
<dbReference type="SMART" id="SM00825">
    <property type="entry name" value="PKS_KS"/>
    <property type="match status" value="1"/>
</dbReference>
<dbReference type="Gene3D" id="3.40.47.10">
    <property type="match status" value="1"/>
</dbReference>
<dbReference type="InterPro" id="IPR016039">
    <property type="entry name" value="Thiolase-like"/>
</dbReference>
<dbReference type="GO" id="GO:0004312">
    <property type="term" value="F:fatty acid synthase activity"/>
    <property type="evidence" value="ECO:0007669"/>
    <property type="project" value="TreeGrafter"/>
</dbReference>
<keyword evidence="3 4" id="KW-0808">Transferase</keyword>
<dbReference type="Pfam" id="PF00109">
    <property type="entry name" value="ketoacyl-synt"/>
    <property type="match status" value="1"/>
</dbReference>
<reference evidence="7 8" key="1">
    <citation type="submission" date="2020-08" db="EMBL/GenBank/DDBJ databases">
        <title>Whole genome shotgun sequence of Actinocatenispora thailandica NBRC 105041.</title>
        <authorList>
            <person name="Komaki H."/>
            <person name="Tamura T."/>
        </authorList>
    </citation>
    <scope>NUCLEOTIDE SEQUENCE [LARGE SCALE GENOMIC DNA]</scope>
    <source>
        <strain evidence="7 8">NBRC 105041</strain>
    </source>
</reference>
<dbReference type="InterPro" id="IPR014031">
    <property type="entry name" value="Ketoacyl_synth_C"/>
</dbReference>
<evidence type="ECO:0000313" key="7">
    <source>
        <dbReference type="EMBL" id="BCJ37371.1"/>
    </source>
</evidence>
<dbReference type="InterPro" id="IPR018201">
    <property type="entry name" value="Ketoacyl_synth_AS"/>
</dbReference>
<dbReference type="PROSITE" id="PS52004">
    <property type="entry name" value="KS3_2"/>
    <property type="match status" value="1"/>
</dbReference>
<sequence length="488" mass="50592">MSDEIAIVGMAARLPGAADVAGYWDNLRAGVDAIHRYSDVELRAAGVGDELLADPRYVRAGGYLPGIEDFDAEFFGYTPAEAAEIDPQHRLFLEVAWHALQDAGEQPGRLDAPVGVFTGTSVNRYFLRHLYRPDRLGAADEPMPPGHAPDYLPLRTAYKLGLTGPAVATQAACASSLVAVCLAAQSLLDYRCDLAIAGGSSVAATTPSGYLARAGLSPDGVIRAFDAKAQGTRYGSGAAGVVLKRCEDVTDDRVYAVLRGWAVTNDGARRGGFAVPGVAGLADAVAEALATAELTPADIGYLEAHGSGTPLGDAIEVRALGSVFAGAADGCLLGSVKPSIGNLDAAAGVAGLIKAALTVRDGVVPASLHVEAPHPDVDLAAGRFEIATTTRRWPTPGPRYAGVSAIGLGGTTAHVVLGEPAPADGPRRTPLPAHRFRRQRHWIEPAGRPDRADRAAGPEATRGSARQRDRAAQGSNGNGDRAETGGRR</sequence>
<dbReference type="GO" id="GO:0071770">
    <property type="term" value="P:DIM/DIP cell wall layer assembly"/>
    <property type="evidence" value="ECO:0007669"/>
    <property type="project" value="TreeGrafter"/>
</dbReference>
<dbReference type="PANTHER" id="PTHR43775">
    <property type="entry name" value="FATTY ACID SYNTHASE"/>
    <property type="match status" value="1"/>
</dbReference>
<evidence type="ECO:0000259" key="6">
    <source>
        <dbReference type="PROSITE" id="PS52004"/>
    </source>
</evidence>
<keyword evidence="1" id="KW-0596">Phosphopantetheine</keyword>
<dbReference type="AlphaFoldDB" id="A0A7R7HZC4"/>
<evidence type="ECO:0000256" key="1">
    <source>
        <dbReference type="ARBA" id="ARBA00022450"/>
    </source>
</evidence>
<comment type="similarity">
    <text evidence="4">Belongs to the thiolase-like superfamily. Beta-ketoacyl-ACP synthases family.</text>
</comment>
<dbReference type="SUPFAM" id="SSF53901">
    <property type="entry name" value="Thiolase-like"/>
    <property type="match status" value="1"/>
</dbReference>
<dbReference type="Pfam" id="PF02801">
    <property type="entry name" value="Ketoacyl-synt_C"/>
    <property type="match status" value="1"/>
</dbReference>
<protein>
    <recommendedName>
        <fullName evidence="6">Ketosynthase family 3 (KS3) domain-containing protein</fullName>
    </recommendedName>
</protein>
<feature type="region of interest" description="Disordered" evidence="5">
    <location>
        <begin position="417"/>
        <end position="488"/>
    </location>
</feature>